<accession>A0A6S7IEX8</accession>
<gene>
    <name evidence="1" type="ORF">PACLA_8A074763</name>
</gene>
<comment type="caution">
    <text evidence="1">The sequence shown here is derived from an EMBL/GenBank/DDBJ whole genome shotgun (WGS) entry which is preliminary data.</text>
</comment>
<reference evidence="1" key="1">
    <citation type="submission" date="2020-04" db="EMBL/GenBank/DDBJ databases">
        <authorList>
            <person name="Alioto T."/>
            <person name="Alioto T."/>
            <person name="Gomez Garrido J."/>
        </authorList>
    </citation>
    <scope>NUCLEOTIDE SEQUENCE</scope>
    <source>
        <strain evidence="1">A484AB</strain>
    </source>
</reference>
<dbReference type="OrthoDB" id="10521744at2759"/>
<organism evidence="1 2">
    <name type="scientific">Paramuricea clavata</name>
    <name type="common">Red gorgonian</name>
    <name type="synonym">Violescent sea-whip</name>
    <dbReference type="NCBI Taxonomy" id="317549"/>
    <lineage>
        <taxon>Eukaryota</taxon>
        <taxon>Metazoa</taxon>
        <taxon>Cnidaria</taxon>
        <taxon>Anthozoa</taxon>
        <taxon>Octocorallia</taxon>
        <taxon>Malacalcyonacea</taxon>
        <taxon>Plexauridae</taxon>
        <taxon>Paramuricea</taxon>
    </lineage>
</organism>
<evidence type="ECO:0000313" key="1">
    <source>
        <dbReference type="EMBL" id="CAB4004751.1"/>
    </source>
</evidence>
<proteinExistence type="predicted"/>
<evidence type="ECO:0000313" key="2">
    <source>
        <dbReference type="Proteomes" id="UP001152795"/>
    </source>
</evidence>
<name>A0A6S7IEX8_PARCT</name>
<protein>
    <submittedName>
        <fullName evidence="1">Uncharacterized protein</fullName>
    </submittedName>
</protein>
<keyword evidence="2" id="KW-1185">Reference proteome</keyword>
<dbReference type="Proteomes" id="UP001152795">
    <property type="component" value="Unassembled WGS sequence"/>
</dbReference>
<dbReference type="AlphaFoldDB" id="A0A6S7IEX8"/>
<dbReference type="EMBL" id="CACRXK020004989">
    <property type="protein sequence ID" value="CAB4004751.1"/>
    <property type="molecule type" value="Genomic_DNA"/>
</dbReference>
<sequence>MKMIFPATILISSMLVPLVFSGTINAPKKNCRCRRSDAFYTNGLCLRSLPCKKNQILPSMLRDRQLGNKIVVCNQKVYRAYPVMTKRSRRCPVAGTLYNLKFNVCVRMLKCSEKVFGVPNGSVSRRYYVLNDKIYQSYPSHCQ</sequence>